<accession>A0A1B6GB54</accession>
<gene>
    <name evidence="1" type="ORF">g.45514</name>
</gene>
<protein>
    <submittedName>
        <fullName evidence="1">Uncharacterized protein</fullName>
    </submittedName>
</protein>
<feature type="non-terminal residue" evidence="1">
    <location>
        <position position="1"/>
    </location>
</feature>
<feature type="non-terminal residue" evidence="1">
    <location>
        <position position="105"/>
    </location>
</feature>
<reference evidence="1" key="1">
    <citation type="submission" date="2015-11" db="EMBL/GenBank/DDBJ databases">
        <title>De novo transcriptome assembly of four potential Pierce s Disease insect vectors from Arizona vineyards.</title>
        <authorList>
            <person name="Tassone E.E."/>
        </authorList>
    </citation>
    <scope>NUCLEOTIDE SEQUENCE</scope>
</reference>
<dbReference type="EMBL" id="GECZ01010101">
    <property type="protein sequence ID" value="JAS59668.1"/>
    <property type="molecule type" value="Transcribed_RNA"/>
</dbReference>
<organism evidence="1">
    <name type="scientific">Cuerna arida</name>
    <dbReference type="NCBI Taxonomy" id="1464854"/>
    <lineage>
        <taxon>Eukaryota</taxon>
        <taxon>Metazoa</taxon>
        <taxon>Ecdysozoa</taxon>
        <taxon>Arthropoda</taxon>
        <taxon>Hexapoda</taxon>
        <taxon>Insecta</taxon>
        <taxon>Pterygota</taxon>
        <taxon>Neoptera</taxon>
        <taxon>Paraneoptera</taxon>
        <taxon>Hemiptera</taxon>
        <taxon>Auchenorrhyncha</taxon>
        <taxon>Membracoidea</taxon>
        <taxon>Cicadellidae</taxon>
        <taxon>Cicadellinae</taxon>
        <taxon>Proconiini</taxon>
        <taxon>Cuerna</taxon>
    </lineage>
</organism>
<proteinExistence type="predicted"/>
<dbReference type="AlphaFoldDB" id="A0A1B6GB54"/>
<name>A0A1B6GB54_9HEMI</name>
<evidence type="ECO:0000313" key="1">
    <source>
        <dbReference type="EMBL" id="JAS59668.1"/>
    </source>
</evidence>
<sequence length="105" mass="11745">HCDASQDPPTSSQMFMEEGVVFSEKQNDSLHKEQDVDILQETIEIHNDKLPSLVDIVKSNYQKLLSNSSGSALISTRKVVRFKIVESRAKSVDIARRSGRTRVGS</sequence>